<comment type="subunit">
    <text evidence="9">Homohexamer.</text>
</comment>
<keyword evidence="2 9" id="KW-0808">Transferase</keyword>
<dbReference type="PRINTS" id="PR01020">
    <property type="entry name" value="LPSBIOSNTHSS"/>
</dbReference>
<dbReference type="HAMAP" id="MF_00151">
    <property type="entry name" value="PPAT_bact"/>
    <property type="match status" value="1"/>
</dbReference>
<dbReference type="InterPro" id="IPR001980">
    <property type="entry name" value="PPAT"/>
</dbReference>
<dbReference type="GO" id="GO:0005524">
    <property type="term" value="F:ATP binding"/>
    <property type="evidence" value="ECO:0007669"/>
    <property type="project" value="UniProtKB-KW"/>
</dbReference>
<evidence type="ECO:0000256" key="5">
    <source>
        <dbReference type="ARBA" id="ARBA00022840"/>
    </source>
</evidence>
<feature type="domain" description="Cytidyltransferase-like" evidence="10">
    <location>
        <begin position="5"/>
        <end position="134"/>
    </location>
</feature>
<feature type="binding site" evidence="9">
    <location>
        <begin position="9"/>
        <end position="10"/>
    </location>
    <ligand>
        <name>ATP</name>
        <dbReference type="ChEBI" id="CHEBI:30616"/>
    </ligand>
</feature>
<feature type="binding site" evidence="9">
    <location>
        <position position="17"/>
    </location>
    <ligand>
        <name>ATP</name>
        <dbReference type="ChEBI" id="CHEBI:30616"/>
    </ligand>
</feature>
<dbReference type="AlphaFoldDB" id="A0A810PXJ9"/>
<dbReference type="InterPro" id="IPR004821">
    <property type="entry name" value="Cyt_trans-like"/>
</dbReference>
<reference evidence="11" key="1">
    <citation type="submission" date="2020-09" db="EMBL/GenBank/DDBJ databases">
        <title>New species isolated from human feces.</title>
        <authorList>
            <person name="Kitahara M."/>
            <person name="Shigeno Y."/>
            <person name="Shime M."/>
            <person name="Matsumoto Y."/>
            <person name="Nakamura S."/>
            <person name="Motooka D."/>
            <person name="Fukuoka S."/>
            <person name="Nishikawa H."/>
            <person name="Benno Y."/>
        </authorList>
    </citation>
    <scope>NUCLEOTIDE SEQUENCE</scope>
    <source>
        <strain evidence="11">MM35</strain>
    </source>
</reference>
<proteinExistence type="inferred from homology"/>
<evidence type="ECO:0000256" key="3">
    <source>
        <dbReference type="ARBA" id="ARBA00022695"/>
    </source>
</evidence>
<comment type="similarity">
    <text evidence="9">Belongs to the bacterial CoaD family.</text>
</comment>
<dbReference type="InterPro" id="IPR014729">
    <property type="entry name" value="Rossmann-like_a/b/a_fold"/>
</dbReference>
<dbReference type="PANTHER" id="PTHR21342">
    <property type="entry name" value="PHOSPHOPANTETHEINE ADENYLYLTRANSFERASE"/>
    <property type="match status" value="1"/>
</dbReference>
<feature type="binding site" evidence="9">
    <location>
        <position position="9"/>
    </location>
    <ligand>
        <name>substrate</name>
    </ligand>
</feature>
<protein>
    <recommendedName>
        <fullName evidence="9">Phosphopantetheine adenylyltransferase</fullName>
        <ecNumber evidence="9">2.7.7.3</ecNumber>
    </recommendedName>
    <alternativeName>
        <fullName evidence="9">Dephospho-CoA pyrophosphorylase</fullName>
    </alternativeName>
    <alternativeName>
        <fullName evidence="9">Pantetheine-phosphate adenylyltransferase</fullName>
        <shortName evidence="9">PPAT</shortName>
    </alternativeName>
</protein>
<evidence type="ECO:0000256" key="2">
    <source>
        <dbReference type="ARBA" id="ARBA00022679"/>
    </source>
</evidence>
<comment type="catalytic activity">
    <reaction evidence="8 9">
        <text>(R)-4'-phosphopantetheine + ATP + H(+) = 3'-dephospho-CoA + diphosphate</text>
        <dbReference type="Rhea" id="RHEA:19801"/>
        <dbReference type="ChEBI" id="CHEBI:15378"/>
        <dbReference type="ChEBI" id="CHEBI:30616"/>
        <dbReference type="ChEBI" id="CHEBI:33019"/>
        <dbReference type="ChEBI" id="CHEBI:57328"/>
        <dbReference type="ChEBI" id="CHEBI:61723"/>
        <dbReference type="EC" id="2.7.7.3"/>
    </reaction>
</comment>
<dbReference type="GO" id="GO:0005737">
    <property type="term" value="C:cytoplasm"/>
    <property type="evidence" value="ECO:0007669"/>
    <property type="project" value="UniProtKB-SubCell"/>
</dbReference>
<evidence type="ECO:0000256" key="1">
    <source>
        <dbReference type="ARBA" id="ARBA00022490"/>
    </source>
</evidence>
<keyword evidence="6 9" id="KW-0460">Magnesium</keyword>
<keyword evidence="5 9" id="KW-0067">ATP-binding</keyword>
<gene>
    <name evidence="9 11" type="primary">coaD</name>
    <name evidence="11" type="ORF">MM35RIKEN_00930</name>
</gene>
<evidence type="ECO:0000256" key="4">
    <source>
        <dbReference type="ARBA" id="ARBA00022741"/>
    </source>
</evidence>
<dbReference type="EC" id="2.7.7.3" evidence="9"/>
<name>A0A810PXJ9_9FIRM</name>
<evidence type="ECO:0000256" key="8">
    <source>
        <dbReference type="ARBA" id="ARBA00029346"/>
    </source>
</evidence>
<dbReference type="Proteomes" id="UP000681343">
    <property type="component" value="Chromosome"/>
</dbReference>
<dbReference type="GO" id="GO:0004595">
    <property type="term" value="F:pantetheine-phosphate adenylyltransferase activity"/>
    <property type="evidence" value="ECO:0007669"/>
    <property type="project" value="UniProtKB-UniRule"/>
</dbReference>
<dbReference type="SUPFAM" id="SSF52374">
    <property type="entry name" value="Nucleotidylyl transferase"/>
    <property type="match status" value="1"/>
</dbReference>
<dbReference type="EMBL" id="AP023415">
    <property type="protein sequence ID" value="BCK77901.1"/>
    <property type="molecule type" value="Genomic_DNA"/>
</dbReference>
<keyword evidence="3 9" id="KW-0548">Nucleotidyltransferase</keyword>
<comment type="cofactor">
    <cofactor evidence="9">
        <name>Mg(2+)</name>
        <dbReference type="ChEBI" id="CHEBI:18420"/>
    </cofactor>
</comment>
<keyword evidence="1 9" id="KW-0963">Cytoplasm</keyword>
<organism evidence="11 12">
    <name type="scientific">Vescimonas fastidiosa</name>
    <dbReference type="NCBI Taxonomy" id="2714353"/>
    <lineage>
        <taxon>Bacteria</taxon>
        <taxon>Bacillati</taxon>
        <taxon>Bacillota</taxon>
        <taxon>Clostridia</taxon>
        <taxon>Eubacteriales</taxon>
        <taxon>Oscillospiraceae</taxon>
        <taxon>Vescimonas</taxon>
    </lineage>
</organism>
<dbReference type="GO" id="GO:0015937">
    <property type="term" value="P:coenzyme A biosynthetic process"/>
    <property type="evidence" value="ECO:0007669"/>
    <property type="project" value="UniProtKB-UniRule"/>
</dbReference>
<comment type="subcellular location">
    <subcellularLocation>
        <location evidence="9">Cytoplasm</location>
    </subcellularLocation>
</comment>
<feature type="binding site" evidence="9">
    <location>
        <begin position="124"/>
        <end position="130"/>
    </location>
    <ligand>
        <name>ATP</name>
        <dbReference type="ChEBI" id="CHEBI:30616"/>
    </ligand>
</feature>
<evidence type="ECO:0000256" key="7">
    <source>
        <dbReference type="ARBA" id="ARBA00022993"/>
    </source>
</evidence>
<keyword evidence="4 9" id="KW-0547">Nucleotide-binding</keyword>
<dbReference type="Pfam" id="PF01467">
    <property type="entry name" value="CTP_transf_like"/>
    <property type="match status" value="1"/>
</dbReference>
<dbReference type="CDD" id="cd02163">
    <property type="entry name" value="PPAT"/>
    <property type="match status" value="1"/>
</dbReference>
<evidence type="ECO:0000256" key="6">
    <source>
        <dbReference type="ARBA" id="ARBA00022842"/>
    </source>
</evidence>
<sequence length="160" mass="18387">MKIAIYPGSFDPITLGHLDIIRRAALCFDKVYVCVMDNCNKKAHMFPAEKRLEMLRRSVADLPNVEAELFRGLLADYAREKDARIIVKGLRNATDFDQEYQMAAINRGIWADLETVFLPASIAYQHFSSTMVREMIRYGQPLEKYVPLPVAEELKHHLSN</sequence>
<dbReference type="UniPathway" id="UPA00241">
    <property type="reaction ID" value="UER00355"/>
</dbReference>
<keyword evidence="12" id="KW-1185">Reference proteome</keyword>
<comment type="pathway">
    <text evidence="9">Cofactor biosynthesis; coenzyme A biosynthesis; CoA from (R)-pantothenate: step 4/5.</text>
</comment>
<feature type="binding site" evidence="9">
    <location>
        <position position="99"/>
    </location>
    <ligand>
        <name>ATP</name>
        <dbReference type="ChEBI" id="CHEBI:30616"/>
    </ligand>
</feature>
<keyword evidence="7 9" id="KW-0173">Coenzyme A biosynthesis</keyword>
<feature type="binding site" evidence="9">
    <location>
        <position position="74"/>
    </location>
    <ligand>
        <name>substrate</name>
    </ligand>
</feature>
<dbReference type="PANTHER" id="PTHR21342:SF1">
    <property type="entry name" value="PHOSPHOPANTETHEINE ADENYLYLTRANSFERASE"/>
    <property type="match status" value="1"/>
</dbReference>
<comment type="function">
    <text evidence="9">Reversibly transfers an adenylyl group from ATP to 4'-phosphopantetheine, yielding dephospho-CoA (dPCoA) and pyrophosphate.</text>
</comment>
<dbReference type="NCBIfam" id="TIGR01510">
    <property type="entry name" value="coaD_prev_kdtB"/>
    <property type="match status" value="1"/>
</dbReference>
<feature type="site" description="Transition state stabilizer" evidence="9">
    <location>
        <position position="17"/>
    </location>
</feature>
<dbReference type="Gene3D" id="3.40.50.620">
    <property type="entry name" value="HUPs"/>
    <property type="match status" value="1"/>
</dbReference>
<dbReference type="NCBIfam" id="TIGR00125">
    <property type="entry name" value="cyt_tran_rel"/>
    <property type="match status" value="1"/>
</dbReference>
<evidence type="ECO:0000313" key="12">
    <source>
        <dbReference type="Proteomes" id="UP000681343"/>
    </source>
</evidence>
<feature type="binding site" evidence="9">
    <location>
        <position position="88"/>
    </location>
    <ligand>
        <name>substrate</name>
    </ligand>
</feature>
<dbReference type="KEGG" id="vfa:MM35RIKEN_00930"/>
<feature type="binding site" evidence="9">
    <location>
        <position position="41"/>
    </location>
    <ligand>
        <name>substrate</name>
    </ligand>
</feature>
<dbReference type="RefSeq" id="WP_212818342.1">
    <property type="nucleotide sequence ID" value="NZ_AP023415.1"/>
</dbReference>
<evidence type="ECO:0000256" key="9">
    <source>
        <dbReference type="HAMAP-Rule" id="MF_00151"/>
    </source>
</evidence>
<evidence type="ECO:0000313" key="11">
    <source>
        <dbReference type="EMBL" id="BCK77901.1"/>
    </source>
</evidence>
<accession>A0A810PXJ9</accession>
<evidence type="ECO:0000259" key="10">
    <source>
        <dbReference type="Pfam" id="PF01467"/>
    </source>
</evidence>
<feature type="binding site" evidence="9">
    <location>
        <begin position="89"/>
        <end position="91"/>
    </location>
    <ligand>
        <name>ATP</name>
        <dbReference type="ChEBI" id="CHEBI:30616"/>
    </ligand>
</feature>